<organism evidence="1 2">
    <name type="scientific">Caerostris extrusa</name>
    <name type="common">Bark spider</name>
    <name type="synonym">Caerostris bankana</name>
    <dbReference type="NCBI Taxonomy" id="172846"/>
    <lineage>
        <taxon>Eukaryota</taxon>
        <taxon>Metazoa</taxon>
        <taxon>Ecdysozoa</taxon>
        <taxon>Arthropoda</taxon>
        <taxon>Chelicerata</taxon>
        <taxon>Arachnida</taxon>
        <taxon>Araneae</taxon>
        <taxon>Araneomorphae</taxon>
        <taxon>Entelegynae</taxon>
        <taxon>Araneoidea</taxon>
        <taxon>Araneidae</taxon>
        <taxon>Caerostris</taxon>
    </lineage>
</organism>
<dbReference type="EMBL" id="BPLR01001640">
    <property type="protein sequence ID" value="GIZ03730.1"/>
    <property type="molecule type" value="Genomic_DNA"/>
</dbReference>
<accession>A0AAV4YBZ9</accession>
<keyword evidence="2" id="KW-1185">Reference proteome</keyword>
<dbReference type="Proteomes" id="UP001054945">
    <property type="component" value="Unassembled WGS sequence"/>
</dbReference>
<comment type="caution">
    <text evidence="1">The sequence shown here is derived from an EMBL/GenBank/DDBJ whole genome shotgun (WGS) entry which is preliminary data.</text>
</comment>
<feature type="non-terminal residue" evidence="1">
    <location>
        <position position="1"/>
    </location>
</feature>
<protein>
    <submittedName>
        <fullName evidence="1">Uncharacterized protein</fullName>
    </submittedName>
</protein>
<dbReference type="AlphaFoldDB" id="A0AAV4YBZ9"/>
<reference evidence="1 2" key="1">
    <citation type="submission" date="2021-06" db="EMBL/GenBank/DDBJ databases">
        <title>Caerostris extrusa draft genome.</title>
        <authorList>
            <person name="Kono N."/>
            <person name="Arakawa K."/>
        </authorList>
    </citation>
    <scope>NUCLEOTIDE SEQUENCE [LARGE SCALE GENOMIC DNA]</scope>
</reference>
<proteinExistence type="predicted"/>
<gene>
    <name evidence="1" type="ORF">CEXT_532781</name>
</gene>
<name>A0AAV4YBZ9_CAEEX</name>
<evidence type="ECO:0000313" key="2">
    <source>
        <dbReference type="Proteomes" id="UP001054945"/>
    </source>
</evidence>
<evidence type="ECO:0000313" key="1">
    <source>
        <dbReference type="EMBL" id="GIZ03730.1"/>
    </source>
</evidence>
<sequence length="68" mass="7804">QIEYPPIQSTKDFKVTSKSRQIFVKQGSCTSKELSIKECHLQAAFYVNNWRTIKGNCFQLALYGESIT</sequence>